<keyword evidence="1" id="KW-0547">Nucleotide-binding</keyword>
<evidence type="ECO:0000313" key="1">
    <source>
        <dbReference type="EMBL" id="RXI42588.1"/>
    </source>
</evidence>
<reference evidence="1 2" key="1">
    <citation type="submission" date="2017-09" db="EMBL/GenBank/DDBJ databases">
        <title>Genomics of the genus Arcobacter.</title>
        <authorList>
            <person name="Perez-Cataluna A."/>
            <person name="Figueras M.J."/>
            <person name="Salas-Masso N."/>
        </authorList>
    </citation>
    <scope>NUCLEOTIDE SEQUENCE [LARGE SCALE GENOMIC DNA]</scope>
    <source>
        <strain evidence="1 2">CECT 7834</strain>
    </source>
</reference>
<dbReference type="NCBIfam" id="NF041917">
    <property type="entry name" value="HP0729_fam"/>
    <property type="match status" value="1"/>
</dbReference>
<evidence type="ECO:0000313" key="2">
    <source>
        <dbReference type="Proteomes" id="UP000290378"/>
    </source>
</evidence>
<keyword evidence="1" id="KW-0067">ATP-binding</keyword>
<dbReference type="RefSeq" id="WP_129012909.1">
    <property type="nucleotide sequence ID" value="NZ_CBCSEI010000001.1"/>
</dbReference>
<dbReference type="InterPro" id="IPR049682">
    <property type="entry name" value="HP0729-like"/>
</dbReference>
<dbReference type="EMBL" id="NXII01000003">
    <property type="protein sequence ID" value="RXI42588.1"/>
    <property type="molecule type" value="Genomic_DNA"/>
</dbReference>
<dbReference type="Proteomes" id="UP000290378">
    <property type="component" value="Unassembled WGS sequence"/>
</dbReference>
<accession>A0A6M8N574</accession>
<name>A0A6M8N574_9BACT</name>
<gene>
    <name evidence="1" type="ORF">CP963_03580</name>
</gene>
<comment type="caution">
    <text evidence="1">The sequence shown here is derived from an EMBL/GenBank/DDBJ whole genome shotgun (WGS) entry which is preliminary data.</text>
</comment>
<organism evidence="1 2">
    <name type="scientific">Arcobacter cloacae</name>
    <dbReference type="NCBI Taxonomy" id="1054034"/>
    <lineage>
        <taxon>Bacteria</taxon>
        <taxon>Pseudomonadati</taxon>
        <taxon>Campylobacterota</taxon>
        <taxon>Epsilonproteobacteria</taxon>
        <taxon>Campylobacterales</taxon>
        <taxon>Arcobacteraceae</taxon>
        <taxon>Arcobacter</taxon>
    </lineage>
</organism>
<keyword evidence="2" id="KW-1185">Reference proteome</keyword>
<proteinExistence type="predicted"/>
<dbReference type="GO" id="GO:0005524">
    <property type="term" value="F:ATP binding"/>
    <property type="evidence" value="ECO:0007669"/>
    <property type="project" value="UniProtKB-KW"/>
</dbReference>
<dbReference type="AlphaFoldDB" id="A0A6M8N574"/>
<protein>
    <submittedName>
        <fullName evidence="1">ATP-binding protein</fullName>
    </submittedName>
</protein>
<sequence length="361" mass="42872">MKNLIILYNPYYQNDVIEQHLKVLIENQKVAFGKVKSKLKNTEHSFQDELEKIYKNVDESNHLQLFLTDYSSIYVAKVVAVSNDDLYDLAPTYYKEKNLEVETWYVITDICEIVKNDFEKTRDEILANFTTTNFGNHTYAVYGNSYVYPLIVDMKYEINYFDCEDEEFRFYPDIFKSQKFLNIKQNLIDYSFGSKYIYNLHPNSLSNIISSEIELQEHKLDNTYDFSSIVIKYSKTLEQEIYLFVKTLFKFLIDKNPNIQNIPYSVQGRDYVVQDIFNHKPNFGTYKFLLKDEKLKETIELNLEKIESFFVQKKLINYIYYIQEIRNETVHDKPATLNDAKSLRDKILGIAQESILIELVK</sequence>